<dbReference type="Proteomes" id="UP000036367">
    <property type="component" value="Unassembled WGS sequence"/>
</dbReference>
<protein>
    <submittedName>
        <fullName evidence="1">Uncharacterized protein</fullName>
    </submittedName>
</protein>
<evidence type="ECO:0000313" key="2">
    <source>
        <dbReference type="Proteomes" id="UP000036367"/>
    </source>
</evidence>
<accession>A0A0J1B7R5</accession>
<organism evidence="1 2">
    <name type="scientific">Rhodopirellula islandica</name>
    <dbReference type="NCBI Taxonomy" id="595434"/>
    <lineage>
        <taxon>Bacteria</taxon>
        <taxon>Pseudomonadati</taxon>
        <taxon>Planctomycetota</taxon>
        <taxon>Planctomycetia</taxon>
        <taxon>Pirellulales</taxon>
        <taxon>Pirellulaceae</taxon>
        <taxon>Rhodopirellula</taxon>
    </lineage>
</organism>
<sequence>MPFPLGSPLQQSGCDSRFVHLSSRSIETWVPRLGFPF</sequence>
<gene>
    <name evidence="1" type="ORF">RISK_005542</name>
</gene>
<name>A0A0J1B7R5_RHOIS</name>
<proteinExistence type="predicted"/>
<reference evidence="1" key="1">
    <citation type="submission" date="2015-05" db="EMBL/GenBank/DDBJ databases">
        <title>Permanent draft genome of Rhodopirellula islandicus K833.</title>
        <authorList>
            <person name="Kizina J."/>
            <person name="Richter M."/>
            <person name="Glockner F.O."/>
            <person name="Harder J."/>
        </authorList>
    </citation>
    <scope>NUCLEOTIDE SEQUENCE [LARGE SCALE GENOMIC DNA]</scope>
    <source>
        <strain evidence="1">K833</strain>
    </source>
</reference>
<dbReference type="AlphaFoldDB" id="A0A0J1B7R5"/>
<keyword evidence="2" id="KW-1185">Reference proteome</keyword>
<evidence type="ECO:0000313" key="1">
    <source>
        <dbReference type="EMBL" id="KLU02476.1"/>
    </source>
</evidence>
<comment type="caution">
    <text evidence="1">The sequence shown here is derived from an EMBL/GenBank/DDBJ whole genome shotgun (WGS) entry which is preliminary data.</text>
</comment>
<dbReference type="EMBL" id="LECT01000044">
    <property type="protein sequence ID" value="KLU02476.1"/>
    <property type="molecule type" value="Genomic_DNA"/>
</dbReference>